<dbReference type="InterPro" id="IPR001154">
    <property type="entry name" value="TopoII_euk"/>
</dbReference>
<dbReference type="Pfam" id="PF23090">
    <property type="entry name" value="MBTPS1_4th"/>
    <property type="match status" value="1"/>
</dbReference>
<comment type="similarity">
    <text evidence="22">Belongs to the peptidase S8 family.</text>
</comment>
<dbReference type="GO" id="GO:0006265">
    <property type="term" value="P:DNA topological change"/>
    <property type="evidence" value="ECO:0007669"/>
    <property type="project" value="UniProtKB-UniRule"/>
</dbReference>
<evidence type="ECO:0000256" key="8">
    <source>
        <dbReference type="ARBA" id="ARBA00022692"/>
    </source>
</evidence>
<evidence type="ECO:0000256" key="6">
    <source>
        <dbReference type="ARBA" id="ARBA00012895"/>
    </source>
</evidence>
<feature type="compositionally biased region" description="Polar residues" evidence="25">
    <location>
        <begin position="2230"/>
        <end position="2243"/>
    </location>
</feature>
<dbReference type="GO" id="GO:0000712">
    <property type="term" value="P:resolution of meiotic recombination intermediates"/>
    <property type="evidence" value="ECO:0007669"/>
    <property type="project" value="TreeGrafter"/>
</dbReference>
<dbReference type="InterPro" id="IPR006171">
    <property type="entry name" value="TOPRIM_dom"/>
</dbReference>
<dbReference type="Gene3D" id="3.90.199.10">
    <property type="entry name" value="Topoisomerase II, domain 5"/>
    <property type="match status" value="1"/>
</dbReference>
<dbReference type="Gene3D" id="3.30.565.10">
    <property type="entry name" value="Histidine kinase-like ATPase, C-terminal domain"/>
    <property type="match status" value="1"/>
</dbReference>
<dbReference type="Gene3D" id="3.40.50.200">
    <property type="entry name" value="Peptidase S8/S53 domain"/>
    <property type="match status" value="1"/>
</dbReference>
<dbReference type="InterPro" id="IPR013760">
    <property type="entry name" value="Topo_IIA-like_dom_sf"/>
</dbReference>
<keyword evidence="20 23" id="KW-0413">Isomerase</keyword>
<keyword evidence="17" id="KW-0333">Golgi apparatus</keyword>
<comment type="cofactor">
    <cofactor evidence="2">
        <name>Ca(2+)</name>
        <dbReference type="ChEBI" id="CHEBI:29108"/>
    </cofactor>
</comment>
<evidence type="ECO:0000256" key="4">
    <source>
        <dbReference type="ARBA" id="ARBA00004555"/>
    </source>
</evidence>
<dbReference type="GO" id="GO:0005794">
    <property type="term" value="C:Golgi apparatus"/>
    <property type="evidence" value="ECO:0007669"/>
    <property type="project" value="UniProtKB-SubCell"/>
</dbReference>
<keyword evidence="15" id="KW-1133">Transmembrane helix</keyword>
<keyword evidence="24" id="KW-0175">Coiled coil</keyword>
<name>A0A498SAX7_ACAVI</name>
<dbReference type="Pfam" id="PF16898">
    <property type="entry name" value="TOPRIM_C"/>
    <property type="match status" value="1"/>
</dbReference>
<comment type="similarity">
    <text evidence="5">Belongs to the type II topoisomerase family.</text>
</comment>
<dbReference type="InterPro" id="IPR000209">
    <property type="entry name" value="Peptidase_S8/S53_dom"/>
</dbReference>
<dbReference type="PANTHER" id="PTHR10169">
    <property type="entry name" value="DNA TOPOISOMERASE/GYRASE"/>
    <property type="match status" value="1"/>
</dbReference>
<proteinExistence type="inferred from homology"/>
<evidence type="ECO:0000256" key="15">
    <source>
        <dbReference type="ARBA" id="ARBA00022989"/>
    </source>
</evidence>
<keyword evidence="11 22" id="KW-0378">Hydrolase</keyword>
<dbReference type="SUPFAM" id="SSF52743">
    <property type="entry name" value="Subtilisin-like"/>
    <property type="match status" value="1"/>
</dbReference>
<dbReference type="PROSITE" id="PS50880">
    <property type="entry name" value="TOPRIM"/>
    <property type="match status" value="1"/>
</dbReference>
<dbReference type="FunFam" id="3.30.1360.40:FF:000003">
    <property type="entry name" value="DNA topoisomerase 2"/>
    <property type="match status" value="1"/>
</dbReference>
<feature type="compositionally biased region" description="Basic and acidic residues" evidence="25">
    <location>
        <begin position="2218"/>
        <end position="2228"/>
    </location>
</feature>
<dbReference type="EC" id="5.6.2.2" evidence="6"/>
<comment type="cofactor">
    <cofactor evidence="3">
        <name>Mg(2+)</name>
        <dbReference type="ChEBI" id="CHEBI:18420"/>
    </cofactor>
</comment>
<evidence type="ECO:0000256" key="22">
    <source>
        <dbReference type="PROSITE-ProRule" id="PRU01240"/>
    </source>
</evidence>
<dbReference type="EMBL" id="UPTC01000484">
    <property type="protein sequence ID" value="VBB28839.1"/>
    <property type="molecule type" value="Genomic_DNA"/>
</dbReference>
<dbReference type="Gene3D" id="3.30.1360.40">
    <property type="match status" value="1"/>
</dbReference>
<dbReference type="InterPro" id="IPR057060">
    <property type="entry name" value="MBTPS1_3rd"/>
</dbReference>
<dbReference type="InterPro" id="IPR018522">
    <property type="entry name" value="TopoIIA_CS"/>
</dbReference>
<dbReference type="SUPFAM" id="SSF56719">
    <property type="entry name" value="Type II DNA topoisomerase"/>
    <property type="match status" value="1"/>
</dbReference>
<evidence type="ECO:0000256" key="24">
    <source>
        <dbReference type="SAM" id="Coils"/>
    </source>
</evidence>
<sequence length="2431" mass="275657">MEISSVGAIAYIVTYDGYYTADIRYSIIREAVKITVNIEPRPVLLSDFDVIEVSACNSTVFVESLQRSIHTRHVASNNRFTAALPKKLLVSRRRHSDDNEIRYVTKLLNVDKLWNMGYKGQGVKVAIFDTGLGKHHPHFQQIVERTDWTNEKTADDGLGHGTFVAGLIASSDKRCYGFAPAASIYAYKVFTKKQISFTSWFLDAFNHAILRGVNVLNLSIGGPDFTDRPFMDKVWELTANGIILISAIGNDGPKFGTLNNPADQMDVIGVGGINGDSKIARFSSRGMTTWELPGGYGRVKPDIVSYGASVYSSSLDGNCRALSGTSVASPVVAGAVAVMLSGIEDKRLWNPAVIKQALVEGATRLPNVATMFEQGAGKMNILASFQFMRRYSPRITFIPPYIDFNECPYMWPYCSQPLYASGMPTLINITIVNGMGVSGRIIAEPIWEPFLDENGDLLNVSILYSDLLWPWSGYMAVIVSVMPNGCNFDGTASGRISVTVTSDERGGQKQSTALLPIRVRVIPTPPRSQRLLWDQYRNIRYPPGYIPRDDLRDKTNILDWNADHPHTNFKPLYQHLRSSGYYIEVLGEPLTCVDLSQYSAFLIVDPEDEFFPNEQQKLYDEVNNANLNLIIFADWYNTSVIEKIRFMDENTKEWWEPETGGTNLPALNDLLKKWNISLSSHVLDGIATIGQTPVKYLSGTSISNAPSHAFIALSNLIDLGEEIIADKKVDQLYEEAIFLYYKNDTLSKTSGFVAIFGDSSCLEVSTTSDAKSCIFLLEALLESALEGDLIESLRQSLVLAGTALSWKHSQNLPLPKRMTTTNFAKYSKVILDVSANAEPVYREDPKCRILWSAVSQPVANVTLSSDLSGGRLRDDHTNVPNENQLSNELTSAQSIDLDEDSFASLSPPPKLSKKASAKRAVKPGGRKKAEKPSAEITAEDPMDVFMDLEKEEKENKGKRLSIEKIYQKKTQLEHILLRPDTYIGSVEYTDRAVGLLFCLLSMWVYDTETDRIIQREISYVPGLYKIFDEILVNAADNKQRDPKMNLIKVNINKQENEITIFNNGRGIPVVLHKIEKLYVPELIFGTLLTSSNYDDSERKVTGGRNGYGAKLCNIFSKEFTLETSTSEYGKAFKQTWINNMSKDEEPKIMDSSRDDFTRVIFKPDLAKFKMTKLDDDIVALMCRRAYDIAGSTNGVKVFLNNRQIPVQGFKQYVEQYVKHSVDSNGEAYKVIYESVNPRWEVALTVSDKGFQQISFVNSIATTKGGRHVDYVVDQIASKLIDVIKKKIGKSGGISVKPFQIKNHMWIFVNALIENPTFDSQTKETMTLQSKNFGSTCELSEKFIQAALKCGIVEAIMTWVRFKQQEILDKKCSSKKTSKLKGVPKLEDANDAGTKNSAQCTLILTEGDSAKSLAVSGLGVVGRDKYGVFPLRGKMLNVREGNHKQIMENAEVNALLKIIGLQYRLKYVKDEDMKTLRYGKIMVMADQDQDGSHIKGLVINFIHYNWPALVRRNFVEEFITPIVKATKGKEEISFFSLPEYREWLNNTENWKTYRIKYYKGLGTSTSKEAREYFMDMRRHRIQFKYNGEEDDQALDMAFSKKKIEERKKWLTNWMAERRSRREDGLTEEYLYDKNTHVVSFKDFVNKELVLFSNCDNERSIPSLVDGLKPGQRKVLFTCFKRADKKEVKVAQLAGAVGEMSAYHHGEASLMSTIVNLAQDFVGSNNINLLLPIGQFGTRLQGGKDSASPRYIFTQLNPVTKALFPSVDENVLRFLFEENQKIEPEWYCPVIPTVLVNGAEGIGTAWSTKVPCYNPREIVDNMRALIDGKEPKPLIPWYKHFRGTIEQLDDQRFVCNGEVAVINNETIEITELPIRTWTQTYKETVLVPMMDGSDKQPAIITDFKEYHTDTTVKFVIKMNSDKLRASKEEGLHKVFKLQSVINTTSMVLFDPFGYLRRFENVIDICKEFFEIRKKKYIERKRFQEGLLRAQSERLSNQARFILAKIKGEILIENKRKAAIVEQLIKMSFKPDPVKKWKEEIKKQELMMLGEVAQDEDDEEQEENEEDIHQNKELASKLSDYDYLVGMAILKLSEEEKDKLLKESETKLSELKSLEEMTWADLWRDDLDYFLAELEKQEAKEQADLDIQIKNAAKKLQSDISSIGRKKAAVGLVRATNIQEVLPDPFAERVIPKIDAMKEKYEQKKACEGRAGRRKLLAVKESKREGDDMRKFFNQNGNGKQENQSKVKGKQGKPRKDDQRDEKDVVEELSVHESSDDSVIALPHAKKQNINSKNDVEKVRDVQRNVASEGEKNSREGGKREMIEKKTKQKQSSPAMRMEDFFRPKIGKKQQRHQEHSSGSDPETSDEAGPSGQKELPLRRRARVNYNVDVDSSDHDNEDEKTKDDSFVVPKKKRNRKVVESDSDEDYEMQLSSD</sequence>
<dbReference type="PRINTS" id="PR01158">
    <property type="entry name" value="TOPISMRASEII"/>
</dbReference>
<feature type="active site" description="Charge relay system" evidence="22">
    <location>
        <position position="160"/>
    </location>
</feature>
<dbReference type="InterPro" id="IPR001241">
    <property type="entry name" value="Topo_IIA"/>
</dbReference>
<keyword evidence="18 23" id="KW-0238">DNA-binding</keyword>
<dbReference type="CDD" id="cd07479">
    <property type="entry name" value="Peptidases_S8_SKI-1_like"/>
    <property type="match status" value="1"/>
</dbReference>
<evidence type="ECO:0000256" key="5">
    <source>
        <dbReference type="ARBA" id="ARBA00011080"/>
    </source>
</evidence>
<dbReference type="InterPro" id="IPR036890">
    <property type="entry name" value="HATPase_C_sf"/>
</dbReference>
<keyword evidence="16 23" id="KW-0799">Topoisomerase</keyword>
<feature type="compositionally biased region" description="Basic and acidic residues" evidence="25">
    <location>
        <begin position="2251"/>
        <end position="2260"/>
    </location>
</feature>
<dbReference type="PROSITE" id="PS00137">
    <property type="entry name" value="SUBTILASE_HIS"/>
    <property type="match status" value="1"/>
</dbReference>
<dbReference type="InterPro" id="IPR031660">
    <property type="entry name" value="TOPRIM_C"/>
</dbReference>
<protein>
    <recommendedName>
        <fullName evidence="6">DNA topoisomerase (ATP-hydrolyzing)</fullName>
        <ecNumber evidence="6">5.6.2.2</ecNumber>
    </recommendedName>
</protein>
<keyword evidence="10" id="KW-0547">Nucleotide-binding</keyword>
<dbReference type="GO" id="GO:0005524">
    <property type="term" value="F:ATP binding"/>
    <property type="evidence" value="ECO:0007669"/>
    <property type="project" value="UniProtKB-KW"/>
</dbReference>
<dbReference type="GO" id="GO:0000819">
    <property type="term" value="P:sister chromatid segregation"/>
    <property type="evidence" value="ECO:0007669"/>
    <property type="project" value="TreeGrafter"/>
</dbReference>
<dbReference type="InterPro" id="IPR020568">
    <property type="entry name" value="Ribosomal_Su5_D2-typ_SF"/>
</dbReference>
<dbReference type="InterPro" id="IPR013757">
    <property type="entry name" value="Topo_IIA_A_a_sf"/>
</dbReference>
<dbReference type="InterPro" id="IPR034157">
    <property type="entry name" value="TOPRIM_TopoII"/>
</dbReference>
<evidence type="ECO:0000256" key="17">
    <source>
        <dbReference type="ARBA" id="ARBA00023034"/>
    </source>
</evidence>
<dbReference type="InterPro" id="IPR002205">
    <property type="entry name" value="Topo_IIA_dom_A"/>
</dbReference>
<dbReference type="GO" id="GO:0046872">
    <property type="term" value="F:metal ion binding"/>
    <property type="evidence" value="ECO:0007669"/>
    <property type="project" value="UniProtKB-KW"/>
</dbReference>
<dbReference type="FunFam" id="3.40.50.670:FF:000001">
    <property type="entry name" value="DNA topoisomerase 2"/>
    <property type="match status" value="2"/>
</dbReference>
<keyword evidence="12 22" id="KW-0720">Serine protease</keyword>
<dbReference type="OrthoDB" id="276498at2759"/>
<dbReference type="Pfam" id="PF00521">
    <property type="entry name" value="DNA_topoisoIV"/>
    <property type="match status" value="1"/>
</dbReference>
<dbReference type="CDD" id="cd03365">
    <property type="entry name" value="TOPRIM_TopoIIA"/>
    <property type="match status" value="1"/>
</dbReference>
<keyword evidence="29" id="KW-1185">Reference proteome</keyword>
<dbReference type="SMART" id="SM00434">
    <property type="entry name" value="TOP4c"/>
    <property type="match status" value="1"/>
</dbReference>
<feature type="compositionally biased region" description="Basic residues" evidence="25">
    <location>
        <begin position="911"/>
        <end position="929"/>
    </location>
</feature>
<feature type="region of interest" description="Disordered" evidence="25">
    <location>
        <begin position="865"/>
        <end position="886"/>
    </location>
</feature>
<evidence type="ECO:0000256" key="13">
    <source>
        <dbReference type="ARBA" id="ARBA00022840"/>
    </source>
</evidence>
<keyword evidence="19" id="KW-0472">Membrane</keyword>
<dbReference type="PROSITE" id="PS51892">
    <property type="entry name" value="SUBTILASE"/>
    <property type="match status" value="1"/>
</dbReference>
<feature type="active site" description="O-(5'-phospho-DNA)-tyrosine intermediate" evidence="23">
    <location>
        <position position="1749"/>
    </location>
</feature>
<evidence type="ECO:0000313" key="29">
    <source>
        <dbReference type="Proteomes" id="UP000276991"/>
    </source>
</evidence>
<evidence type="ECO:0000259" key="27">
    <source>
        <dbReference type="PROSITE" id="PS52040"/>
    </source>
</evidence>
<feature type="coiled-coil region" evidence="24">
    <location>
        <begin position="2094"/>
        <end position="2148"/>
    </location>
</feature>
<dbReference type="Proteomes" id="UP000276991">
    <property type="component" value="Unassembled WGS sequence"/>
</dbReference>
<feature type="region of interest" description="Disordered" evidence="25">
    <location>
        <begin position="900"/>
        <end position="936"/>
    </location>
</feature>
<feature type="compositionally biased region" description="Basic and acidic residues" evidence="25">
    <location>
        <begin position="2291"/>
        <end position="2323"/>
    </location>
</feature>
<dbReference type="FunFam" id="3.30.565.10:FF:000004">
    <property type="entry name" value="DNA topoisomerase 2"/>
    <property type="match status" value="1"/>
</dbReference>
<evidence type="ECO:0000256" key="18">
    <source>
        <dbReference type="ARBA" id="ARBA00023125"/>
    </source>
</evidence>
<dbReference type="InterPro" id="IPR014721">
    <property type="entry name" value="Ribsml_uS5_D2-typ_fold_subgr"/>
</dbReference>
<dbReference type="InterPro" id="IPR013759">
    <property type="entry name" value="Topo_IIA_B_C"/>
</dbReference>
<evidence type="ECO:0000256" key="1">
    <source>
        <dbReference type="ARBA" id="ARBA00000185"/>
    </source>
</evidence>
<dbReference type="InterPro" id="IPR003594">
    <property type="entry name" value="HATPase_dom"/>
</dbReference>
<organism evidence="28 29">
    <name type="scientific">Acanthocheilonema viteae</name>
    <name type="common">Filarial nematode worm</name>
    <name type="synonym">Dipetalonema viteae</name>
    <dbReference type="NCBI Taxonomy" id="6277"/>
    <lineage>
        <taxon>Eukaryota</taxon>
        <taxon>Metazoa</taxon>
        <taxon>Ecdysozoa</taxon>
        <taxon>Nematoda</taxon>
        <taxon>Chromadorea</taxon>
        <taxon>Rhabditida</taxon>
        <taxon>Spirurina</taxon>
        <taxon>Spiruromorpha</taxon>
        <taxon>Filarioidea</taxon>
        <taxon>Onchocercidae</taxon>
        <taxon>Acanthocheilonema</taxon>
    </lineage>
</organism>
<dbReference type="InterPro" id="IPR023828">
    <property type="entry name" value="Peptidase_S8_Ser-AS"/>
</dbReference>
<feature type="domain" description="Topo IIA-type catalytic" evidence="27">
    <location>
        <begin position="1659"/>
        <end position="2124"/>
    </location>
</feature>
<feature type="active site" description="Charge relay system" evidence="22">
    <location>
        <position position="129"/>
    </location>
</feature>
<dbReference type="Gene3D" id="3.30.230.10">
    <property type="match status" value="1"/>
</dbReference>
<dbReference type="STRING" id="6277.A0A498SAX7"/>
<dbReference type="GO" id="GO:0004252">
    <property type="term" value="F:serine-type endopeptidase activity"/>
    <property type="evidence" value="ECO:0007669"/>
    <property type="project" value="UniProtKB-UniRule"/>
</dbReference>
<dbReference type="CDD" id="cd16930">
    <property type="entry name" value="HATPase_TopII-like"/>
    <property type="match status" value="1"/>
</dbReference>
<evidence type="ECO:0000256" key="16">
    <source>
        <dbReference type="ARBA" id="ARBA00023029"/>
    </source>
</evidence>
<dbReference type="InterPro" id="IPR013506">
    <property type="entry name" value="Topo_IIA_bsu_dom2"/>
</dbReference>
<dbReference type="FunFam" id="3.30.230.10:FF:000008">
    <property type="entry name" value="DNA topoisomerase 2"/>
    <property type="match status" value="1"/>
</dbReference>
<evidence type="ECO:0000313" key="28">
    <source>
        <dbReference type="EMBL" id="VBB28839.1"/>
    </source>
</evidence>
<dbReference type="InterPro" id="IPR034185">
    <property type="entry name" value="Site-1_peptidase_cat_dom"/>
</dbReference>
<dbReference type="Pfam" id="PF02518">
    <property type="entry name" value="HATPase_c"/>
    <property type="match status" value="1"/>
</dbReference>
<dbReference type="SUPFAM" id="SSF55874">
    <property type="entry name" value="ATPase domain of HSP90 chaperone/DNA topoisomerase II/histidine kinase"/>
    <property type="match status" value="1"/>
</dbReference>
<accession>A0A498SAX7</accession>
<gene>
    <name evidence="28" type="ORF">NAV_LOCUS3668</name>
</gene>
<keyword evidence="7 22" id="KW-0645">Protease</keyword>
<keyword evidence="13" id="KW-0067">ATP-binding</keyword>
<dbReference type="CDD" id="cd00187">
    <property type="entry name" value="TOP4c"/>
    <property type="match status" value="1"/>
</dbReference>
<dbReference type="InterPro" id="IPR050634">
    <property type="entry name" value="DNA_Topoisomerase_II"/>
</dbReference>
<evidence type="ECO:0000256" key="20">
    <source>
        <dbReference type="ARBA" id="ARBA00023235"/>
    </source>
</evidence>
<dbReference type="GO" id="GO:0006508">
    <property type="term" value="P:proteolysis"/>
    <property type="evidence" value="ECO:0007669"/>
    <property type="project" value="UniProtKB-KW"/>
</dbReference>
<dbReference type="SMART" id="SM00433">
    <property type="entry name" value="TOP2c"/>
    <property type="match status" value="1"/>
</dbReference>
<feature type="region of interest" description="Disordered" evidence="25">
    <location>
        <begin position="2218"/>
        <end position="2431"/>
    </location>
</feature>
<evidence type="ECO:0000256" key="25">
    <source>
        <dbReference type="SAM" id="MobiDB-lite"/>
    </source>
</evidence>
<comment type="subcellular location">
    <subcellularLocation>
        <location evidence="21">Endomembrane system</location>
        <topology evidence="21">Single-pass membrane protein</topology>
    </subcellularLocation>
    <subcellularLocation>
        <location evidence="4">Golgi apparatus</location>
    </subcellularLocation>
</comment>
<dbReference type="PROSITE" id="PS52040">
    <property type="entry name" value="TOPO_IIA"/>
    <property type="match status" value="1"/>
</dbReference>
<evidence type="ECO:0000256" key="23">
    <source>
        <dbReference type="PROSITE-ProRule" id="PRU01384"/>
    </source>
</evidence>
<dbReference type="FunFam" id="3.40.50.200:FF:000070">
    <property type="entry name" value="Gob-1"/>
    <property type="match status" value="1"/>
</dbReference>
<dbReference type="Gene3D" id="1.10.268.10">
    <property type="entry name" value="Topoisomerase, domain 3"/>
    <property type="match status" value="1"/>
</dbReference>
<dbReference type="FunFam" id="3.90.199.10:FF:000002">
    <property type="entry name" value="DNA topoisomerase 2"/>
    <property type="match status" value="1"/>
</dbReference>
<dbReference type="Gene3D" id="3.40.50.670">
    <property type="match status" value="1"/>
</dbReference>
<evidence type="ECO:0000256" key="14">
    <source>
        <dbReference type="ARBA" id="ARBA00022842"/>
    </source>
</evidence>
<keyword evidence="8" id="KW-0812">Transmembrane</keyword>
<dbReference type="SUPFAM" id="SSF54211">
    <property type="entry name" value="Ribosomal protein S5 domain 2-like"/>
    <property type="match status" value="1"/>
</dbReference>
<dbReference type="CDD" id="cd03481">
    <property type="entry name" value="TopoIIA_Trans_ScTopoIIA"/>
    <property type="match status" value="1"/>
</dbReference>
<dbReference type="InterPro" id="IPR013758">
    <property type="entry name" value="Topo_IIA_A/C_ab"/>
</dbReference>
<evidence type="ECO:0000256" key="7">
    <source>
        <dbReference type="ARBA" id="ARBA00022670"/>
    </source>
</evidence>
<dbReference type="PRINTS" id="PR00418">
    <property type="entry name" value="TPI2FAMILY"/>
</dbReference>
<evidence type="ECO:0000256" key="9">
    <source>
        <dbReference type="ARBA" id="ARBA00022723"/>
    </source>
</evidence>
<dbReference type="PANTHER" id="PTHR10169:SF62">
    <property type="entry name" value="DNA TOPOISOMERASE 2 TOP-2-RELATED"/>
    <property type="match status" value="1"/>
</dbReference>
<keyword evidence="9" id="KW-0479">Metal-binding</keyword>
<keyword evidence="14" id="KW-0460">Magnesium</keyword>
<feature type="domain" description="Toprim" evidence="26">
    <location>
        <begin position="1399"/>
        <end position="1516"/>
    </location>
</feature>
<reference evidence="28 29" key="1">
    <citation type="submission" date="2018-08" db="EMBL/GenBank/DDBJ databases">
        <authorList>
            <person name="Laetsch R D."/>
            <person name="Stevens L."/>
            <person name="Kumar S."/>
            <person name="Blaxter L. M."/>
        </authorList>
    </citation>
    <scope>NUCLEOTIDE SEQUENCE [LARGE SCALE GENOMIC DNA]</scope>
</reference>
<evidence type="ECO:0000256" key="10">
    <source>
        <dbReference type="ARBA" id="ARBA00022741"/>
    </source>
</evidence>
<dbReference type="PROSITE" id="PS00138">
    <property type="entry name" value="SUBTILASE_SER"/>
    <property type="match status" value="1"/>
</dbReference>
<feature type="active site" description="Charge relay system" evidence="22">
    <location>
        <position position="326"/>
    </location>
</feature>
<evidence type="ECO:0000256" key="21">
    <source>
        <dbReference type="ARBA" id="ARBA00037847"/>
    </source>
</evidence>
<dbReference type="InterPro" id="IPR022398">
    <property type="entry name" value="Peptidase_S8_His-AS"/>
</dbReference>
<dbReference type="Gene3D" id="3.30.1490.30">
    <property type="match status" value="1"/>
</dbReference>
<evidence type="ECO:0000256" key="2">
    <source>
        <dbReference type="ARBA" id="ARBA00001913"/>
    </source>
</evidence>
<evidence type="ECO:0000256" key="3">
    <source>
        <dbReference type="ARBA" id="ARBA00001946"/>
    </source>
</evidence>
<dbReference type="InterPro" id="IPR036852">
    <property type="entry name" value="Peptidase_S8/S53_dom_sf"/>
</dbReference>
<dbReference type="Pfam" id="PF00204">
    <property type="entry name" value="DNA_gyraseB"/>
    <property type="match status" value="1"/>
</dbReference>
<evidence type="ECO:0000256" key="12">
    <source>
        <dbReference type="ARBA" id="ARBA00022825"/>
    </source>
</evidence>
<dbReference type="Pfam" id="PF01751">
    <property type="entry name" value="Toprim"/>
    <property type="match status" value="1"/>
</dbReference>
<dbReference type="Pfam" id="PF23094">
    <property type="entry name" value="MBTPS1_3rd"/>
    <property type="match status" value="1"/>
</dbReference>
<feature type="compositionally biased region" description="Basic and acidic residues" evidence="25">
    <location>
        <begin position="2389"/>
        <end position="2403"/>
    </location>
</feature>
<dbReference type="InterPro" id="IPR057032">
    <property type="entry name" value="MBTPS1_4th"/>
</dbReference>
<dbReference type="PROSITE" id="PS00177">
    <property type="entry name" value="TOPOISOMERASE_II"/>
    <property type="match status" value="1"/>
</dbReference>
<evidence type="ECO:0000259" key="26">
    <source>
        <dbReference type="PROSITE" id="PS50880"/>
    </source>
</evidence>
<comment type="catalytic activity">
    <reaction evidence="1 23">
        <text>ATP-dependent breakage, passage and rejoining of double-stranded DNA.</text>
        <dbReference type="EC" id="5.6.2.2"/>
    </reaction>
</comment>
<dbReference type="FunFam" id="3.30.1490.30:FF:000001">
    <property type="entry name" value="DNA topoisomerase 2"/>
    <property type="match status" value="1"/>
</dbReference>
<dbReference type="GO" id="GO:0003677">
    <property type="term" value="F:DNA binding"/>
    <property type="evidence" value="ECO:0007669"/>
    <property type="project" value="UniProtKB-UniRule"/>
</dbReference>
<dbReference type="GO" id="GO:0005634">
    <property type="term" value="C:nucleus"/>
    <property type="evidence" value="ECO:0007669"/>
    <property type="project" value="TreeGrafter"/>
</dbReference>
<evidence type="ECO:0000256" key="19">
    <source>
        <dbReference type="ARBA" id="ARBA00023136"/>
    </source>
</evidence>
<dbReference type="GO" id="GO:0003918">
    <property type="term" value="F:DNA topoisomerase type II (double strand cut, ATP-hydrolyzing) activity"/>
    <property type="evidence" value="ECO:0007669"/>
    <property type="project" value="UniProtKB-EC"/>
</dbReference>
<dbReference type="Pfam" id="PF00082">
    <property type="entry name" value="Peptidase_S8"/>
    <property type="match status" value="1"/>
</dbReference>
<evidence type="ECO:0000256" key="11">
    <source>
        <dbReference type="ARBA" id="ARBA00022801"/>
    </source>
</evidence>